<dbReference type="PANTHER" id="PTHR43280">
    <property type="entry name" value="ARAC-FAMILY TRANSCRIPTIONAL REGULATOR"/>
    <property type="match status" value="1"/>
</dbReference>
<evidence type="ECO:0000256" key="3">
    <source>
        <dbReference type="ARBA" id="ARBA00023163"/>
    </source>
</evidence>
<dbReference type="PANTHER" id="PTHR43280:SF13">
    <property type="entry name" value="HTH-TYPE TRANSCRIPTIONAL ACTIVATOR RHAR"/>
    <property type="match status" value="1"/>
</dbReference>
<dbReference type="Gene3D" id="1.10.10.60">
    <property type="entry name" value="Homeodomain-like"/>
    <property type="match status" value="1"/>
</dbReference>
<dbReference type="InterPro" id="IPR020449">
    <property type="entry name" value="Tscrpt_reg_AraC-type_HTH"/>
</dbReference>
<dbReference type="Proteomes" id="UP000242175">
    <property type="component" value="Chromosome small"/>
</dbReference>
<dbReference type="InterPro" id="IPR018062">
    <property type="entry name" value="HTH_AraC-typ_CS"/>
</dbReference>
<dbReference type="InterPro" id="IPR018060">
    <property type="entry name" value="HTH_AraC"/>
</dbReference>
<dbReference type="GO" id="GO:0043565">
    <property type="term" value="F:sequence-specific DNA binding"/>
    <property type="evidence" value="ECO:0007669"/>
    <property type="project" value="InterPro"/>
</dbReference>
<gene>
    <name evidence="5" type="ORF">CF386_10265</name>
</gene>
<dbReference type="PRINTS" id="PR00032">
    <property type="entry name" value="HTHARAC"/>
</dbReference>
<dbReference type="EMBL" id="CP022356">
    <property type="protein sequence ID" value="ASK79434.1"/>
    <property type="molecule type" value="Genomic_DNA"/>
</dbReference>
<dbReference type="PROSITE" id="PS00041">
    <property type="entry name" value="HTH_ARAC_FAMILY_1"/>
    <property type="match status" value="1"/>
</dbReference>
<keyword evidence="6" id="KW-1185">Reference proteome</keyword>
<protein>
    <recommendedName>
        <fullName evidence="4">HTH araC/xylS-type domain-containing protein</fullName>
    </recommendedName>
</protein>
<evidence type="ECO:0000256" key="2">
    <source>
        <dbReference type="ARBA" id="ARBA00023125"/>
    </source>
</evidence>
<dbReference type="RefSeq" id="WP_089074342.1">
    <property type="nucleotide sequence ID" value="NZ_CBCSAM010000004.1"/>
</dbReference>
<keyword evidence="1" id="KW-0805">Transcription regulation</keyword>
<evidence type="ECO:0000256" key="1">
    <source>
        <dbReference type="ARBA" id="ARBA00023015"/>
    </source>
</evidence>
<dbReference type="OrthoDB" id="5622169at2"/>
<evidence type="ECO:0000313" key="5">
    <source>
        <dbReference type="EMBL" id="ASK79434.1"/>
    </source>
</evidence>
<keyword evidence="3" id="KW-0804">Transcription</keyword>
<dbReference type="KEGG" id="pmai:CF386_10265"/>
<accession>A0A220VGA9</accession>
<name>A0A220VGA9_9GAMM</name>
<evidence type="ECO:0000313" key="6">
    <source>
        <dbReference type="Proteomes" id="UP000242175"/>
    </source>
</evidence>
<feature type="domain" description="HTH araC/xylS-type" evidence="4">
    <location>
        <begin position="133"/>
        <end position="231"/>
    </location>
</feature>
<dbReference type="Pfam" id="PF12833">
    <property type="entry name" value="HTH_18"/>
    <property type="match status" value="1"/>
</dbReference>
<dbReference type="InterPro" id="IPR009057">
    <property type="entry name" value="Homeodomain-like_sf"/>
</dbReference>
<reference evidence="5 6" key="1">
    <citation type="journal article" date="2016" name="Int. J. Syst. Evol. Microbiol.">
        <title>Paraphotobacterium marinum gen. nov., sp. nov., a member of the family Vibrionaceae, isolated from surface seawater.</title>
        <authorList>
            <person name="Huang Z."/>
            <person name="Dong C."/>
            <person name="Shao Z."/>
        </authorList>
    </citation>
    <scope>NUCLEOTIDE SEQUENCE [LARGE SCALE GENOMIC DNA]</scope>
    <source>
        <strain evidence="5 6">NSCS20N07D</strain>
    </source>
</reference>
<keyword evidence="2" id="KW-0238">DNA-binding</keyword>
<evidence type="ECO:0000259" key="4">
    <source>
        <dbReference type="PROSITE" id="PS01124"/>
    </source>
</evidence>
<proteinExistence type="predicted"/>
<organism evidence="5 6">
    <name type="scientific">Paraphotobacterium marinum</name>
    <dbReference type="NCBI Taxonomy" id="1755811"/>
    <lineage>
        <taxon>Bacteria</taxon>
        <taxon>Pseudomonadati</taxon>
        <taxon>Pseudomonadota</taxon>
        <taxon>Gammaproteobacteria</taxon>
        <taxon>Vibrionales</taxon>
        <taxon>Vibrionaceae</taxon>
        <taxon>Paraphotobacterium</taxon>
    </lineage>
</organism>
<dbReference type="SUPFAM" id="SSF46689">
    <property type="entry name" value="Homeodomain-like"/>
    <property type="match status" value="1"/>
</dbReference>
<dbReference type="PROSITE" id="PS01124">
    <property type="entry name" value="HTH_ARAC_FAMILY_2"/>
    <property type="match status" value="1"/>
</dbReference>
<dbReference type="SMART" id="SM00342">
    <property type="entry name" value="HTH_ARAC"/>
    <property type="match status" value="1"/>
</dbReference>
<dbReference type="AlphaFoldDB" id="A0A220VGA9"/>
<sequence>MEKIHFILFKAGCSASFLGRIHNIKRMTLVMSLGPVIPSSIKNNKNIEVVSFSKEAFIEHSEGLKNLISPAKSDTKFQLTFEKTPINKEILDAFLNLKEVDTKSLFLFIYTYCLGMNREYYSDLWNHVVGGKTSILNFIINNINSSDTVSDYAEHFKISVRSLNHLFLEQFNVSAKQWIINRRVENGRKLLLTTNLKISEIAIDCGFSNHAHFSEVYKKKYGNSPSSARFQNLQLS</sequence>
<dbReference type="GO" id="GO:0003700">
    <property type="term" value="F:DNA-binding transcription factor activity"/>
    <property type="evidence" value="ECO:0007669"/>
    <property type="project" value="InterPro"/>
</dbReference>